<feature type="signal peptide" evidence="1">
    <location>
        <begin position="1"/>
        <end position="22"/>
    </location>
</feature>
<dbReference type="EMBL" id="UGOB01000001">
    <property type="protein sequence ID" value="STX46321.1"/>
    <property type="molecule type" value="Genomic_DNA"/>
</dbReference>
<dbReference type="EMBL" id="LNYE01000020">
    <property type="protein sequence ID" value="KTD12075.1"/>
    <property type="molecule type" value="Genomic_DNA"/>
</dbReference>
<reference evidence="2 4" key="1">
    <citation type="submission" date="2015-11" db="EMBL/GenBank/DDBJ databases">
        <title>Genomic analysis of 38 Legionella species identifies large and diverse effector repertoires.</title>
        <authorList>
            <person name="Burstein D."/>
            <person name="Amaro F."/>
            <person name="Zusman T."/>
            <person name="Lifshitz Z."/>
            <person name="Cohen O."/>
            <person name="Gilbert J.A."/>
            <person name="Pupko T."/>
            <person name="Shuman H.A."/>
            <person name="Segal G."/>
        </authorList>
    </citation>
    <scope>NUCLEOTIDE SEQUENCE [LARGE SCALE GENOMIC DNA]</scope>
    <source>
        <strain evidence="2 4">Lyon 8420412</strain>
    </source>
</reference>
<evidence type="ECO:0000256" key="1">
    <source>
        <dbReference type="SAM" id="SignalP"/>
    </source>
</evidence>
<evidence type="ECO:0000313" key="2">
    <source>
        <dbReference type="EMBL" id="KTD12075.1"/>
    </source>
</evidence>
<proteinExistence type="predicted"/>
<dbReference type="STRING" id="45066.Lgra_1533"/>
<dbReference type="RefSeq" id="WP_058498667.1">
    <property type="nucleotide sequence ID" value="NZ_CAAAHW010000007.1"/>
</dbReference>
<dbReference type="AlphaFoldDB" id="A0A378JH53"/>
<dbReference type="OrthoDB" id="9912577at2"/>
<evidence type="ECO:0008006" key="6">
    <source>
        <dbReference type="Google" id="ProtNLM"/>
    </source>
</evidence>
<gene>
    <name evidence="2" type="ORF">Lgra_1533</name>
    <name evidence="3" type="ORF">NCTC12388_03083</name>
</gene>
<reference evidence="3 5" key="2">
    <citation type="submission" date="2018-06" db="EMBL/GenBank/DDBJ databases">
        <authorList>
            <consortium name="Pathogen Informatics"/>
            <person name="Doyle S."/>
        </authorList>
    </citation>
    <scope>NUCLEOTIDE SEQUENCE [LARGE SCALE GENOMIC DNA]</scope>
    <source>
        <strain evidence="3 5">NCTC12388</strain>
    </source>
</reference>
<keyword evidence="1" id="KW-0732">Signal</keyword>
<feature type="chain" id="PRO_5017020181" description="Secreted protein" evidence="1">
    <location>
        <begin position="23"/>
        <end position="97"/>
    </location>
</feature>
<evidence type="ECO:0000313" key="5">
    <source>
        <dbReference type="Proteomes" id="UP000254476"/>
    </source>
</evidence>
<evidence type="ECO:0000313" key="3">
    <source>
        <dbReference type="EMBL" id="STX46321.1"/>
    </source>
</evidence>
<dbReference type="Proteomes" id="UP000054691">
    <property type="component" value="Unassembled WGS sequence"/>
</dbReference>
<sequence length="97" mass="10649">MKIFNRSAITVSTVLFSSSLFAFNCPPAGGPYALTGHNANGTRCTYTSDRNFALNIQGTKLIKPKCPSPLITDPHYQDVQCHHDAIKKKCICVAVRH</sequence>
<organism evidence="3 5">
    <name type="scientific">Legionella gratiana</name>
    <dbReference type="NCBI Taxonomy" id="45066"/>
    <lineage>
        <taxon>Bacteria</taxon>
        <taxon>Pseudomonadati</taxon>
        <taxon>Pseudomonadota</taxon>
        <taxon>Gammaproteobacteria</taxon>
        <taxon>Legionellales</taxon>
        <taxon>Legionellaceae</taxon>
        <taxon>Legionella</taxon>
    </lineage>
</organism>
<name>A0A378JH53_9GAMM</name>
<protein>
    <recommendedName>
        <fullName evidence="6">Secreted protein</fullName>
    </recommendedName>
</protein>
<accession>A0A378JH53</accession>
<dbReference type="Proteomes" id="UP000254476">
    <property type="component" value="Unassembled WGS sequence"/>
</dbReference>
<evidence type="ECO:0000313" key="4">
    <source>
        <dbReference type="Proteomes" id="UP000054691"/>
    </source>
</evidence>
<keyword evidence="4" id="KW-1185">Reference proteome</keyword>